<dbReference type="PROSITE" id="PS51354">
    <property type="entry name" value="GLUTAREDOXIN_2"/>
    <property type="match status" value="1"/>
</dbReference>
<dbReference type="Gene3D" id="3.40.30.10">
    <property type="entry name" value="Glutaredoxin"/>
    <property type="match status" value="1"/>
</dbReference>
<gene>
    <name evidence="2" type="ORF">NZD89_23845</name>
</gene>
<feature type="domain" description="Glutaredoxin" evidence="1">
    <location>
        <begin position="3"/>
        <end position="59"/>
    </location>
</feature>
<dbReference type="EMBL" id="CP104067">
    <property type="protein sequence ID" value="WAH41260.1"/>
    <property type="molecule type" value="Genomic_DNA"/>
</dbReference>
<evidence type="ECO:0000313" key="3">
    <source>
        <dbReference type="Proteomes" id="UP001164761"/>
    </source>
</evidence>
<keyword evidence="3" id="KW-1185">Reference proteome</keyword>
<dbReference type="RefSeq" id="WP_268005174.1">
    <property type="nucleotide sequence ID" value="NZ_CP104067.1"/>
</dbReference>
<name>A0ABY6ZEV9_9BACL</name>
<reference evidence="2" key="1">
    <citation type="submission" date="2022-08" db="EMBL/GenBank/DDBJ databases">
        <title>Alicyclobacillus fastidiosus DSM 17978, complete genome.</title>
        <authorList>
            <person name="Wang Q."/>
            <person name="Cai R."/>
            <person name="Wang Z."/>
        </authorList>
    </citation>
    <scope>NUCLEOTIDE SEQUENCE</scope>
    <source>
        <strain evidence="2">DSM 17978</strain>
    </source>
</reference>
<dbReference type="Pfam" id="PF00462">
    <property type="entry name" value="Glutaredoxin"/>
    <property type="match status" value="1"/>
</dbReference>
<dbReference type="InterPro" id="IPR036249">
    <property type="entry name" value="Thioredoxin-like_sf"/>
</dbReference>
<organism evidence="2 3">
    <name type="scientific">Alicyclobacillus fastidiosus</name>
    <dbReference type="NCBI Taxonomy" id="392011"/>
    <lineage>
        <taxon>Bacteria</taxon>
        <taxon>Bacillati</taxon>
        <taxon>Bacillota</taxon>
        <taxon>Bacilli</taxon>
        <taxon>Bacillales</taxon>
        <taxon>Alicyclobacillaceae</taxon>
        <taxon>Alicyclobacillus</taxon>
    </lineage>
</organism>
<dbReference type="Proteomes" id="UP001164761">
    <property type="component" value="Chromosome"/>
</dbReference>
<dbReference type="SUPFAM" id="SSF52833">
    <property type="entry name" value="Thioredoxin-like"/>
    <property type="match status" value="1"/>
</dbReference>
<evidence type="ECO:0000259" key="1">
    <source>
        <dbReference type="Pfam" id="PF00462"/>
    </source>
</evidence>
<protein>
    <submittedName>
        <fullName evidence="2">Glutaredoxin family protein</fullName>
    </submittedName>
</protein>
<sequence>MTIEIITTKTCSHCTRAKSFFKERGVKYREIDAFSEEGAKKLALVNSKTVPTLLIDGRPIIGFNVNQISSMIGLG</sequence>
<accession>A0ABY6ZEV9</accession>
<evidence type="ECO:0000313" key="2">
    <source>
        <dbReference type="EMBL" id="WAH41260.1"/>
    </source>
</evidence>
<proteinExistence type="predicted"/>
<dbReference type="InterPro" id="IPR002109">
    <property type="entry name" value="Glutaredoxin"/>
</dbReference>